<dbReference type="Proteomes" id="UP000298179">
    <property type="component" value="Unassembled WGS sequence"/>
</dbReference>
<sequence>MHTDTITTEGQQASIRKSIRHLIGEEIERLIGLLDLLDGDADLEDVGDDEPDLGGSSYPTDAGWQYDLEMEDEL</sequence>
<dbReference type="RefSeq" id="WP_134760231.1">
    <property type="nucleotide sequence ID" value="NZ_SOZD01000001.1"/>
</dbReference>
<evidence type="ECO:0000256" key="1">
    <source>
        <dbReference type="SAM" id="MobiDB-lite"/>
    </source>
</evidence>
<accession>A0A4Y8RT96</accession>
<gene>
    <name evidence="2" type="ORF">E3C22_03470</name>
</gene>
<feature type="region of interest" description="Disordered" evidence="1">
    <location>
        <begin position="41"/>
        <end position="63"/>
    </location>
</feature>
<comment type="caution">
    <text evidence="2">The sequence shown here is derived from an EMBL/GenBank/DDBJ whole genome shotgun (WGS) entry which is preliminary data.</text>
</comment>
<organism evidence="2 3">
    <name type="scientific">Jiella endophytica</name>
    <dbReference type="NCBI Taxonomy" id="2558362"/>
    <lineage>
        <taxon>Bacteria</taxon>
        <taxon>Pseudomonadati</taxon>
        <taxon>Pseudomonadota</taxon>
        <taxon>Alphaproteobacteria</taxon>
        <taxon>Hyphomicrobiales</taxon>
        <taxon>Aurantimonadaceae</taxon>
        <taxon>Jiella</taxon>
    </lineage>
</organism>
<dbReference type="AlphaFoldDB" id="A0A4Y8RT96"/>
<name>A0A4Y8RT96_9HYPH</name>
<dbReference type="EMBL" id="SOZD01000001">
    <property type="protein sequence ID" value="TFF27530.1"/>
    <property type="molecule type" value="Genomic_DNA"/>
</dbReference>
<feature type="compositionally biased region" description="Acidic residues" evidence="1">
    <location>
        <begin position="41"/>
        <end position="52"/>
    </location>
</feature>
<evidence type="ECO:0000313" key="3">
    <source>
        <dbReference type="Proteomes" id="UP000298179"/>
    </source>
</evidence>
<protein>
    <submittedName>
        <fullName evidence="2">Uncharacterized protein</fullName>
    </submittedName>
</protein>
<proteinExistence type="predicted"/>
<evidence type="ECO:0000313" key="2">
    <source>
        <dbReference type="EMBL" id="TFF27530.1"/>
    </source>
</evidence>
<reference evidence="2 3" key="1">
    <citation type="submission" date="2019-03" db="EMBL/GenBank/DDBJ databases">
        <title>Jiella endophytica sp. nov., a novel endophytic bacterium isolated from root of Ficus microcarpa Linn. f.</title>
        <authorList>
            <person name="Tuo L."/>
        </authorList>
    </citation>
    <scope>NUCLEOTIDE SEQUENCE [LARGE SCALE GENOMIC DNA]</scope>
    <source>
        <strain evidence="2 3">CBS5Q-3</strain>
    </source>
</reference>
<keyword evidence="3" id="KW-1185">Reference proteome</keyword>